<gene>
    <name evidence="2" type="ORF">WS74_1244</name>
</gene>
<keyword evidence="3" id="KW-1185">Reference proteome</keyword>
<proteinExistence type="predicted"/>
<feature type="transmembrane region" description="Helical" evidence="1">
    <location>
        <begin position="182"/>
        <end position="200"/>
    </location>
</feature>
<accession>A0A075U1R7</accession>
<keyword evidence="1" id="KW-0812">Transmembrane</keyword>
<keyword evidence="1" id="KW-1133">Transmembrane helix</keyword>
<dbReference type="AlphaFoldDB" id="A0A075U1R7"/>
<dbReference type="RefSeq" id="WP_009765120.1">
    <property type="nucleotide sequence ID" value="NZ_CP009223.1"/>
</dbReference>
<evidence type="ECO:0000313" key="2">
    <source>
        <dbReference type="EMBL" id="AIM63493.1"/>
    </source>
</evidence>
<dbReference type="KEGG" id="wce:WS08_1175"/>
<dbReference type="STRING" id="759620.WS105_1238"/>
<reference evidence="3" key="2">
    <citation type="submission" date="2014-08" db="EMBL/GenBank/DDBJ databases">
        <title>Complete genome of Weissella ceti strain WS74 isolated from diseased rainbow trout in Brazil.</title>
        <authorList>
            <person name="Figueiredo H.C.P."/>
            <person name="Leal C.A.G."/>
            <person name="Pereira F.L."/>
            <person name="Soares S.C."/>
            <person name="Dorella F.A."/>
            <person name="Carvalho A.F."/>
            <person name="Azevedo V.A.C."/>
        </authorList>
    </citation>
    <scope>NUCLEOTIDE SEQUENCE [LARGE SCALE GENOMIC DNA]</scope>
    <source>
        <strain evidence="3">WS74</strain>
    </source>
</reference>
<name>A0A075U1R7_9LACO</name>
<dbReference type="KEGG" id="wct:WS74_1244"/>
<reference evidence="2 3" key="1">
    <citation type="journal article" date="2014" name="Genome Announc.">
        <title>Complete Genome Sequences of Fish Pathogenic Weissella ceti Strains WS74 and WS105.</title>
        <authorList>
            <person name="Figueiredo H.C."/>
            <person name="Leal C.A."/>
            <person name="Dorella F.A."/>
            <person name="Carvalho A.F."/>
            <person name="Soares S.C."/>
            <person name="Pereira F.L."/>
            <person name="Azevedo V.A."/>
        </authorList>
    </citation>
    <scope>NUCLEOTIDE SEQUENCE [LARGE SCALE GENOMIC DNA]</scope>
    <source>
        <strain evidence="2 3">WS74</strain>
    </source>
</reference>
<dbReference type="Proteomes" id="UP000029079">
    <property type="component" value="Chromosome"/>
</dbReference>
<keyword evidence="1" id="KW-0472">Membrane</keyword>
<feature type="transmembrane region" description="Helical" evidence="1">
    <location>
        <begin position="110"/>
        <end position="130"/>
    </location>
</feature>
<feature type="transmembrane region" description="Helical" evidence="1">
    <location>
        <begin position="6"/>
        <end position="32"/>
    </location>
</feature>
<dbReference type="EMBL" id="CP009223">
    <property type="protein sequence ID" value="AIM63493.1"/>
    <property type="molecule type" value="Genomic_DNA"/>
</dbReference>
<evidence type="ECO:0000313" key="3">
    <source>
        <dbReference type="Proteomes" id="UP000029079"/>
    </source>
</evidence>
<dbReference type="OrthoDB" id="258743at2"/>
<sequence>MTWQTLWPLWLTVLFSLGGAFLLAALVISAITQQINTLIGRRFGERVVDYMAAPGVVVHELSHAIMAFIFRHDIDKIQLFQRGKTTDDGYRTRGYVSHAWRPDSFYQQMGNLMIGLAPMFGITAVGFGLTKWLWPNVFMYQETTLFTRDSWWQLPILLVLLTNLILGLKLSRSDWHGVWNGMPQYVLVLTILTLGLWLFQISAETVWLIIGYPLVLGMLGLITISLVMYIIVWGITR</sequence>
<protein>
    <submittedName>
        <fullName evidence="2">Putative membrane protein</fullName>
    </submittedName>
</protein>
<organism evidence="2 3">
    <name type="scientific">Weissella ceti</name>
    <dbReference type="NCBI Taxonomy" id="759620"/>
    <lineage>
        <taxon>Bacteria</taxon>
        <taxon>Bacillati</taxon>
        <taxon>Bacillota</taxon>
        <taxon>Bacilli</taxon>
        <taxon>Lactobacillales</taxon>
        <taxon>Lactobacillaceae</taxon>
        <taxon>Weissella</taxon>
    </lineage>
</organism>
<feature type="transmembrane region" description="Helical" evidence="1">
    <location>
        <begin position="150"/>
        <end position="170"/>
    </location>
</feature>
<evidence type="ECO:0000256" key="1">
    <source>
        <dbReference type="SAM" id="Phobius"/>
    </source>
</evidence>
<feature type="transmembrane region" description="Helical" evidence="1">
    <location>
        <begin position="206"/>
        <end position="232"/>
    </location>
</feature>